<dbReference type="Pfam" id="PF00962">
    <property type="entry name" value="A_deaminase"/>
    <property type="match status" value="1"/>
</dbReference>
<reference evidence="5" key="1">
    <citation type="submission" date="2022-11" db="EMBL/GenBank/DDBJ databases">
        <title>Centuries of genome instability and evolution in soft-shell clam transmissible cancer (bioRxiv).</title>
        <authorList>
            <person name="Hart S.F.M."/>
            <person name="Yonemitsu M.A."/>
            <person name="Giersch R.M."/>
            <person name="Beal B.F."/>
            <person name="Arriagada G."/>
            <person name="Davis B.W."/>
            <person name="Ostrander E.A."/>
            <person name="Goff S.P."/>
            <person name="Metzger M.J."/>
        </authorList>
    </citation>
    <scope>NUCLEOTIDE SEQUENCE</scope>
    <source>
        <strain evidence="5">MELC-2E11</strain>
        <tissue evidence="5">Siphon/mantle</tissue>
    </source>
</reference>
<dbReference type="EMBL" id="CP111021">
    <property type="protein sequence ID" value="WAR17099.1"/>
    <property type="molecule type" value="Genomic_DNA"/>
</dbReference>
<proteinExistence type="predicted"/>
<dbReference type="PANTHER" id="PTHR11409">
    <property type="entry name" value="ADENOSINE DEAMINASE"/>
    <property type="match status" value="1"/>
</dbReference>
<dbReference type="SUPFAM" id="SSF51556">
    <property type="entry name" value="Metallo-dependent hydrolases"/>
    <property type="match status" value="1"/>
</dbReference>
<keyword evidence="2" id="KW-0479">Metal-binding</keyword>
<dbReference type="Gene3D" id="3.20.20.140">
    <property type="entry name" value="Metal-dependent hydrolases"/>
    <property type="match status" value="1"/>
</dbReference>
<dbReference type="CDD" id="cd00102">
    <property type="entry name" value="IPT"/>
    <property type="match status" value="1"/>
</dbReference>
<name>A0ABY7F6V4_MYAAR</name>
<dbReference type="InterPro" id="IPR006330">
    <property type="entry name" value="Ado/ade_deaminase"/>
</dbReference>
<sequence length="700" mass="80233">MLRSTVPTRPWLASPLRRVPLHGSHCGRSRFQSFPLRRDPMALHSQSSTVTYWDTVDGLAIMCGLRQLAVWFVCVSVCAGALSNLGYTEYKFARQRDLLEDKEKEFANDNILLTHDEKIVDNYLGFLKRQEFERTRHDFPPSRPIELVLPTIRESKVYSVLKKLPKGGNMHLHQGHILDKKVMLDIIFGSYLINYLCVNTKNGSHQWELNFYDTPPKNWVRILSNTTRYSEENLLKHVTLLNVMDQKAKSRPTDSETRWKEMGPMFSMAGNNLVHFQGYVRHHLQAMFKAALDENVQYIEARTSAYGLYVMNDSYPGGHQYLDTDGDTWFTTVRDELAKFKADHPEFIGYRDIVVGKRYMGRSSVMLDLDRAIKLRTKYPDVVSGFDLVAEEDMGFSLLHFIDDLAKGENQSVPFYFHTAETSWPDDLLTSIHPDDEMSTLENVYEAIILNSKRVGHGLGFIKHPYLMQVLKEKRIAVEANPVSNMLLGYVPDQRHHPAITFIRSGIPVVLGADDPGTMGYNEFTVDWYEAFMAWGLNLKDLKQLAINSLNYSTMDASEKPIAFQKWQTAWNYFIADIKHEACDLEISQPGPQVFRVFPIEGPLNNVTNVRVFGRNFQRAICKDIVCQFGQTKTKGEFVHTSMVKCPTPVVHGHNHSVDFRISFDSGNTFQSGNNTVMKFTFSESSFRRFENELPIIVIG</sequence>
<evidence type="ECO:0000256" key="3">
    <source>
        <dbReference type="ARBA" id="ARBA00022801"/>
    </source>
</evidence>
<keyword evidence="6" id="KW-1185">Reference proteome</keyword>
<gene>
    <name evidence="5" type="ORF">MAR_031693</name>
</gene>
<dbReference type="InterPro" id="IPR001365">
    <property type="entry name" value="A_deaminase_dom"/>
</dbReference>
<organism evidence="5 6">
    <name type="scientific">Mya arenaria</name>
    <name type="common">Soft-shell clam</name>
    <dbReference type="NCBI Taxonomy" id="6604"/>
    <lineage>
        <taxon>Eukaryota</taxon>
        <taxon>Metazoa</taxon>
        <taxon>Spiralia</taxon>
        <taxon>Lophotrochozoa</taxon>
        <taxon>Mollusca</taxon>
        <taxon>Bivalvia</taxon>
        <taxon>Autobranchia</taxon>
        <taxon>Heteroconchia</taxon>
        <taxon>Euheterodonta</taxon>
        <taxon>Imparidentia</taxon>
        <taxon>Neoheterodontei</taxon>
        <taxon>Myida</taxon>
        <taxon>Myoidea</taxon>
        <taxon>Myidae</taxon>
        <taxon>Mya</taxon>
    </lineage>
</organism>
<dbReference type="InterPro" id="IPR014756">
    <property type="entry name" value="Ig_E-set"/>
</dbReference>
<evidence type="ECO:0000256" key="2">
    <source>
        <dbReference type="ARBA" id="ARBA00022723"/>
    </source>
</evidence>
<dbReference type="SUPFAM" id="SSF81296">
    <property type="entry name" value="E set domains"/>
    <property type="match status" value="1"/>
</dbReference>
<dbReference type="InterPro" id="IPR032466">
    <property type="entry name" value="Metal_Hydrolase"/>
</dbReference>
<dbReference type="PANTHER" id="PTHR11409:SF39">
    <property type="entry name" value="ADENOSINE DEAMINASE 2"/>
    <property type="match status" value="1"/>
</dbReference>
<evidence type="ECO:0000313" key="5">
    <source>
        <dbReference type="EMBL" id="WAR17099.1"/>
    </source>
</evidence>
<evidence type="ECO:0000259" key="4">
    <source>
        <dbReference type="Pfam" id="PF00962"/>
    </source>
</evidence>
<evidence type="ECO:0000256" key="1">
    <source>
        <dbReference type="ARBA" id="ARBA00001947"/>
    </source>
</evidence>
<dbReference type="Gene3D" id="2.60.40.10">
    <property type="entry name" value="Immunoglobulins"/>
    <property type="match status" value="1"/>
</dbReference>
<protein>
    <submittedName>
        <fullName evidence="5">AGSA-like protein</fullName>
    </submittedName>
</protein>
<accession>A0ABY7F6V4</accession>
<comment type="cofactor">
    <cofactor evidence="1">
        <name>Zn(2+)</name>
        <dbReference type="ChEBI" id="CHEBI:29105"/>
    </cofactor>
</comment>
<dbReference type="Proteomes" id="UP001164746">
    <property type="component" value="Chromosome 10"/>
</dbReference>
<dbReference type="InterPro" id="IPR013783">
    <property type="entry name" value="Ig-like_fold"/>
</dbReference>
<keyword evidence="3" id="KW-0378">Hydrolase</keyword>
<evidence type="ECO:0000313" key="6">
    <source>
        <dbReference type="Proteomes" id="UP001164746"/>
    </source>
</evidence>
<feature type="domain" description="Adenosine deaminase" evidence="4">
    <location>
        <begin position="421"/>
        <end position="560"/>
    </location>
</feature>